<keyword evidence="2" id="KW-1185">Reference proteome</keyword>
<sequence length="82" mass="9029">MDNLPLVIVLAVNEFFSVNCQVGLSVQEESNTLLPIKLDLVLGLGLEFFKKSSDHSAVGFYLHLAAASFPVPTYSNIWNSCR</sequence>
<accession>A0A444YUQ2</accession>
<evidence type="ECO:0000313" key="2">
    <source>
        <dbReference type="Proteomes" id="UP000289738"/>
    </source>
</evidence>
<evidence type="ECO:0000313" key="1">
    <source>
        <dbReference type="EMBL" id="RYR05659.1"/>
    </source>
</evidence>
<proteinExistence type="predicted"/>
<dbReference type="Proteomes" id="UP000289738">
    <property type="component" value="Chromosome B06"/>
</dbReference>
<gene>
    <name evidence="1" type="ORF">Ahy_B06g085494</name>
</gene>
<comment type="caution">
    <text evidence="1">The sequence shown here is derived from an EMBL/GenBank/DDBJ whole genome shotgun (WGS) entry which is preliminary data.</text>
</comment>
<dbReference type="EMBL" id="SDMP01000016">
    <property type="protein sequence ID" value="RYR05659.1"/>
    <property type="molecule type" value="Genomic_DNA"/>
</dbReference>
<name>A0A444YUQ2_ARAHY</name>
<organism evidence="1 2">
    <name type="scientific">Arachis hypogaea</name>
    <name type="common">Peanut</name>
    <dbReference type="NCBI Taxonomy" id="3818"/>
    <lineage>
        <taxon>Eukaryota</taxon>
        <taxon>Viridiplantae</taxon>
        <taxon>Streptophyta</taxon>
        <taxon>Embryophyta</taxon>
        <taxon>Tracheophyta</taxon>
        <taxon>Spermatophyta</taxon>
        <taxon>Magnoliopsida</taxon>
        <taxon>eudicotyledons</taxon>
        <taxon>Gunneridae</taxon>
        <taxon>Pentapetalae</taxon>
        <taxon>rosids</taxon>
        <taxon>fabids</taxon>
        <taxon>Fabales</taxon>
        <taxon>Fabaceae</taxon>
        <taxon>Papilionoideae</taxon>
        <taxon>50 kb inversion clade</taxon>
        <taxon>dalbergioids sensu lato</taxon>
        <taxon>Dalbergieae</taxon>
        <taxon>Pterocarpus clade</taxon>
        <taxon>Arachis</taxon>
    </lineage>
</organism>
<reference evidence="1 2" key="1">
    <citation type="submission" date="2019-01" db="EMBL/GenBank/DDBJ databases">
        <title>Sequencing of cultivated peanut Arachis hypogaea provides insights into genome evolution and oil improvement.</title>
        <authorList>
            <person name="Chen X."/>
        </authorList>
    </citation>
    <scope>NUCLEOTIDE SEQUENCE [LARGE SCALE GENOMIC DNA]</scope>
    <source>
        <strain evidence="2">cv. Fuhuasheng</strain>
        <tissue evidence="1">Leaves</tissue>
    </source>
</reference>
<dbReference type="AlphaFoldDB" id="A0A444YUQ2"/>
<protein>
    <submittedName>
        <fullName evidence="1">Uncharacterized protein</fullName>
    </submittedName>
</protein>